<gene>
    <name evidence="6" type="ORF">MELA_00973</name>
</gene>
<keyword evidence="3" id="KW-0732">Signal</keyword>
<sequence length="137" mass="15786">MGYWDRRHCRDNRHLARRSWATILVTGLLLTVTPAWGHSFPDHSEPRVGWAVDTPPAQVRIWFDVPIEPIFSTIKVVDANGQQVDKQDGRVNPLDHTVLEVNLPTLPPGRYRVFWNVISIDTHRTEGDYPFTVRPKP</sequence>
<dbReference type="GO" id="GO:0030313">
    <property type="term" value="C:cell envelope"/>
    <property type="evidence" value="ECO:0007669"/>
    <property type="project" value="UniProtKB-SubCell"/>
</dbReference>
<evidence type="ECO:0000313" key="6">
    <source>
        <dbReference type="EMBL" id="VUZ84600.1"/>
    </source>
</evidence>
<dbReference type="GO" id="GO:0006825">
    <property type="term" value="P:copper ion transport"/>
    <property type="evidence" value="ECO:0007669"/>
    <property type="project" value="InterPro"/>
</dbReference>
<reference evidence="6 7" key="1">
    <citation type="submission" date="2019-07" db="EMBL/GenBank/DDBJ databases">
        <authorList>
            <person name="Cremers G."/>
        </authorList>
    </citation>
    <scope>NUCLEOTIDE SEQUENCE [LARGE SCALE GENOMIC DNA]</scope>
</reference>
<dbReference type="PANTHER" id="PTHR34820">
    <property type="entry name" value="INNER MEMBRANE PROTEIN YEBZ"/>
    <property type="match status" value="1"/>
</dbReference>
<evidence type="ECO:0000256" key="2">
    <source>
        <dbReference type="ARBA" id="ARBA00022723"/>
    </source>
</evidence>
<accession>A0A564ZGZ0</accession>
<dbReference type="GO" id="GO:0005886">
    <property type="term" value="C:plasma membrane"/>
    <property type="evidence" value="ECO:0007669"/>
    <property type="project" value="TreeGrafter"/>
</dbReference>
<name>A0A564ZGZ0_9BACT</name>
<evidence type="ECO:0000313" key="7">
    <source>
        <dbReference type="Proteomes" id="UP000334340"/>
    </source>
</evidence>
<proteinExistence type="predicted"/>
<dbReference type="GO" id="GO:0005507">
    <property type="term" value="F:copper ion binding"/>
    <property type="evidence" value="ECO:0007669"/>
    <property type="project" value="InterPro"/>
</dbReference>
<dbReference type="InterPro" id="IPR014755">
    <property type="entry name" value="Cu-Rt/internalin_Ig-like"/>
</dbReference>
<dbReference type="Proteomes" id="UP000334340">
    <property type="component" value="Unassembled WGS sequence"/>
</dbReference>
<keyword evidence="7" id="KW-1185">Reference proteome</keyword>
<dbReference type="SUPFAM" id="SSF81296">
    <property type="entry name" value="E set domains"/>
    <property type="match status" value="1"/>
</dbReference>
<comment type="subcellular location">
    <subcellularLocation>
        <location evidence="1">Cell envelope</location>
    </subcellularLocation>
</comment>
<feature type="domain" description="CopC" evidence="5">
    <location>
        <begin position="38"/>
        <end position="133"/>
    </location>
</feature>
<protein>
    <submittedName>
        <fullName evidence="6">Copper resistance protein CopC</fullName>
    </submittedName>
</protein>
<evidence type="ECO:0000256" key="3">
    <source>
        <dbReference type="ARBA" id="ARBA00022729"/>
    </source>
</evidence>
<evidence type="ECO:0000259" key="5">
    <source>
        <dbReference type="Pfam" id="PF04234"/>
    </source>
</evidence>
<dbReference type="AlphaFoldDB" id="A0A564ZGZ0"/>
<dbReference type="GO" id="GO:0042597">
    <property type="term" value="C:periplasmic space"/>
    <property type="evidence" value="ECO:0007669"/>
    <property type="project" value="InterPro"/>
</dbReference>
<dbReference type="InterPro" id="IPR014756">
    <property type="entry name" value="Ig_E-set"/>
</dbReference>
<dbReference type="EMBL" id="CABIKM010000015">
    <property type="protein sequence ID" value="VUZ84600.1"/>
    <property type="molecule type" value="Genomic_DNA"/>
</dbReference>
<dbReference type="InterPro" id="IPR032694">
    <property type="entry name" value="CopC/D"/>
</dbReference>
<dbReference type="GO" id="GO:0046688">
    <property type="term" value="P:response to copper ion"/>
    <property type="evidence" value="ECO:0007669"/>
    <property type="project" value="InterPro"/>
</dbReference>
<dbReference type="PANTHER" id="PTHR34820:SF4">
    <property type="entry name" value="INNER MEMBRANE PROTEIN YEBZ"/>
    <property type="match status" value="1"/>
</dbReference>
<dbReference type="Gene3D" id="2.60.40.1220">
    <property type="match status" value="1"/>
</dbReference>
<dbReference type="InterPro" id="IPR007348">
    <property type="entry name" value="CopC_dom"/>
</dbReference>
<dbReference type="Pfam" id="PF04234">
    <property type="entry name" value="CopC"/>
    <property type="match status" value="1"/>
</dbReference>
<evidence type="ECO:0000256" key="4">
    <source>
        <dbReference type="ARBA" id="ARBA00023008"/>
    </source>
</evidence>
<organism evidence="6 7">
    <name type="scientific">Candidatus Methylomirabilis lanthanidiphila</name>
    <dbReference type="NCBI Taxonomy" id="2211376"/>
    <lineage>
        <taxon>Bacteria</taxon>
        <taxon>Candidatus Methylomirabilota</taxon>
        <taxon>Candidatus Methylomirabilia</taxon>
        <taxon>Candidatus Methylomirabilales</taxon>
        <taxon>Candidatus Methylomirabilaceae</taxon>
        <taxon>Candidatus Methylomirabilis</taxon>
    </lineage>
</organism>
<keyword evidence="4" id="KW-0186">Copper</keyword>
<evidence type="ECO:0000256" key="1">
    <source>
        <dbReference type="ARBA" id="ARBA00004196"/>
    </source>
</evidence>
<keyword evidence="2" id="KW-0479">Metal-binding</keyword>